<dbReference type="NCBIfam" id="TIGR00307">
    <property type="entry name" value="eS8"/>
    <property type="match status" value="1"/>
</dbReference>
<evidence type="ECO:0000256" key="1">
    <source>
        <dbReference type="ARBA" id="ARBA00005257"/>
    </source>
</evidence>
<dbReference type="AlphaFoldDB" id="A0A2R6AB09"/>
<dbReference type="PANTHER" id="PTHR10394">
    <property type="entry name" value="40S RIBOSOMAL PROTEIN S8"/>
    <property type="match status" value="1"/>
</dbReference>
<evidence type="ECO:0000256" key="3">
    <source>
        <dbReference type="ARBA" id="ARBA00022980"/>
    </source>
</evidence>
<organism evidence="7 8">
    <name type="scientific">Candidatus Marsarchaeota G1 archaeon OSP_D</name>
    <dbReference type="NCBI Taxonomy" id="1978155"/>
    <lineage>
        <taxon>Archaea</taxon>
        <taxon>Candidatus Marsarchaeota</taxon>
        <taxon>Candidatus Marsarchaeota group 1</taxon>
    </lineage>
</organism>
<keyword evidence="3 6" id="KW-0689">Ribosomal protein</keyword>
<evidence type="ECO:0000313" key="8">
    <source>
        <dbReference type="Proteomes" id="UP000240880"/>
    </source>
</evidence>
<evidence type="ECO:0000256" key="6">
    <source>
        <dbReference type="HAMAP-Rule" id="MF_00029"/>
    </source>
</evidence>
<evidence type="ECO:0000313" key="7">
    <source>
        <dbReference type="EMBL" id="PSN83600.1"/>
    </source>
</evidence>
<gene>
    <name evidence="6" type="primary">rps8e</name>
    <name evidence="7" type="ORF">B9Q01_04120</name>
</gene>
<evidence type="ECO:0000256" key="5">
    <source>
        <dbReference type="ARBA" id="ARBA00035277"/>
    </source>
</evidence>
<dbReference type="Proteomes" id="UP000240880">
    <property type="component" value="Unassembled WGS sequence"/>
</dbReference>
<dbReference type="GO" id="GO:0003735">
    <property type="term" value="F:structural constituent of ribosome"/>
    <property type="evidence" value="ECO:0007669"/>
    <property type="project" value="InterPro"/>
</dbReference>
<comment type="caution">
    <text evidence="7">The sequence shown here is derived from an EMBL/GenBank/DDBJ whole genome shotgun (WGS) entry which is preliminary data.</text>
</comment>
<dbReference type="GO" id="GO:0005840">
    <property type="term" value="C:ribosome"/>
    <property type="evidence" value="ECO:0007669"/>
    <property type="project" value="UniProtKB-KW"/>
</dbReference>
<proteinExistence type="inferred from homology"/>
<dbReference type="GO" id="GO:1990904">
    <property type="term" value="C:ribonucleoprotein complex"/>
    <property type="evidence" value="ECO:0007669"/>
    <property type="project" value="UniProtKB-KW"/>
</dbReference>
<dbReference type="InterPro" id="IPR001047">
    <property type="entry name" value="Ribosomal_eS8"/>
</dbReference>
<dbReference type="PROSITE" id="PS01193">
    <property type="entry name" value="RIBOSOMAL_S8E"/>
    <property type="match status" value="1"/>
</dbReference>
<dbReference type="CDD" id="cd11382">
    <property type="entry name" value="Ribosomal_S8e"/>
    <property type="match status" value="1"/>
</dbReference>
<dbReference type="Gene3D" id="2.40.10.310">
    <property type="match status" value="1"/>
</dbReference>
<dbReference type="HAMAP" id="MF_00029">
    <property type="entry name" value="Ribosomal_eS8"/>
    <property type="match status" value="1"/>
</dbReference>
<protein>
    <recommendedName>
        <fullName evidence="5 6">Small ribosomal subunit protein eS8</fullName>
    </recommendedName>
</protein>
<evidence type="ECO:0000256" key="2">
    <source>
        <dbReference type="ARBA" id="ARBA00011458"/>
    </source>
</evidence>
<name>A0A2R6AB09_9ARCH</name>
<sequence length="136" mass="14840">MSYFQGNDNRLITGGIKGEHRGKRKYELGGPFTATTVSEQFVVKKVRGRGGNFKIKVVKASFVNVALEAGKVVKAKILGVERTPANLEYARRGILTRGTLVKTELGLVRITSRPGQHGGVNGVLVQKEEMKQSDKS</sequence>
<comment type="similarity">
    <text evidence="1 6">Belongs to the eukaryotic ribosomal protein eS8 family.</text>
</comment>
<keyword evidence="4 6" id="KW-0687">Ribonucleoprotein</keyword>
<accession>A0A2R6AB09</accession>
<dbReference type="InterPro" id="IPR020919">
    <property type="entry name" value="Ribosomal_protein_eS8_arc"/>
</dbReference>
<dbReference type="GO" id="GO:0006412">
    <property type="term" value="P:translation"/>
    <property type="evidence" value="ECO:0007669"/>
    <property type="project" value="UniProtKB-UniRule"/>
</dbReference>
<evidence type="ECO:0000256" key="4">
    <source>
        <dbReference type="ARBA" id="ARBA00023274"/>
    </source>
</evidence>
<dbReference type="Pfam" id="PF01201">
    <property type="entry name" value="Ribosomal_S8e"/>
    <property type="match status" value="1"/>
</dbReference>
<comment type="subunit">
    <text evidence="2 6">Part of the 30S ribosomal subunit.</text>
</comment>
<dbReference type="InterPro" id="IPR022309">
    <property type="entry name" value="Ribosomal_Se8/biogenesis_NSA2"/>
</dbReference>
<dbReference type="InterPro" id="IPR018283">
    <property type="entry name" value="Ribosomal_eS8_CS"/>
</dbReference>
<reference evidence="7 8" key="1">
    <citation type="submission" date="2017-04" db="EMBL/GenBank/DDBJ databases">
        <title>Novel microbial lineages endemic to geothermal iron-oxide mats fill important gaps in the evolutionary history of Archaea.</title>
        <authorList>
            <person name="Jay Z.J."/>
            <person name="Beam J.P."/>
            <person name="Dlakic M."/>
            <person name="Rusch D.B."/>
            <person name="Kozubal M.A."/>
            <person name="Inskeep W.P."/>
        </authorList>
    </citation>
    <scope>NUCLEOTIDE SEQUENCE [LARGE SCALE GENOMIC DNA]</scope>
    <source>
        <strain evidence="7">OSP_D</strain>
    </source>
</reference>
<dbReference type="EMBL" id="NEXC01000019">
    <property type="protein sequence ID" value="PSN83600.1"/>
    <property type="molecule type" value="Genomic_DNA"/>
</dbReference>